<evidence type="ECO:0000256" key="1">
    <source>
        <dbReference type="ARBA" id="ARBA00004533"/>
    </source>
</evidence>
<dbReference type="Proteomes" id="UP000232693">
    <property type="component" value="Chromosome"/>
</dbReference>
<gene>
    <name evidence="7" type="ORF">CW740_12295</name>
</gene>
<keyword evidence="5" id="KW-0472">Membrane</keyword>
<evidence type="ECO:0000256" key="2">
    <source>
        <dbReference type="ARBA" id="ARBA00022475"/>
    </source>
</evidence>
<name>A0A2K9AB93_9GAMM</name>
<keyword evidence="8" id="KW-1185">Reference proteome</keyword>
<protein>
    <submittedName>
        <fullName evidence="7">Lipid A biosynthesis acyltransferase</fullName>
    </submittedName>
</protein>
<keyword evidence="6 7" id="KW-0012">Acyltransferase</keyword>
<dbReference type="RefSeq" id="WP_106647888.1">
    <property type="nucleotide sequence ID" value="NZ_BMGO01000001.1"/>
</dbReference>
<dbReference type="GO" id="GO:0009247">
    <property type="term" value="P:glycolipid biosynthetic process"/>
    <property type="evidence" value="ECO:0007669"/>
    <property type="project" value="UniProtKB-ARBA"/>
</dbReference>
<evidence type="ECO:0000256" key="5">
    <source>
        <dbReference type="ARBA" id="ARBA00023136"/>
    </source>
</evidence>
<evidence type="ECO:0000256" key="6">
    <source>
        <dbReference type="ARBA" id="ARBA00023315"/>
    </source>
</evidence>
<reference evidence="7 8" key="1">
    <citation type="submission" date="2017-12" db="EMBL/GenBank/DDBJ databases">
        <title>Kangiella profundi FT102 completed genome.</title>
        <authorList>
            <person name="Xu J."/>
            <person name="Wang J."/>
            <person name="Lu Y."/>
        </authorList>
    </citation>
    <scope>NUCLEOTIDE SEQUENCE [LARGE SCALE GENOMIC DNA]</scope>
    <source>
        <strain evidence="7 8">FT102</strain>
    </source>
</reference>
<dbReference type="OrthoDB" id="9803456at2"/>
<dbReference type="KEGG" id="kpd:CW740_12295"/>
<accession>A0A2K9AB93</accession>
<dbReference type="CDD" id="cd07984">
    <property type="entry name" value="LPLAT_LABLAT-like"/>
    <property type="match status" value="1"/>
</dbReference>
<dbReference type="InterPro" id="IPR004960">
    <property type="entry name" value="LipA_acyltrans"/>
</dbReference>
<evidence type="ECO:0000256" key="3">
    <source>
        <dbReference type="ARBA" id="ARBA00022519"/>
    </source>
</evidence>
<proteinExistence type="predicted"/>
<dbReference type="GO" id="GO:0016746">
    <property type="term" value="F:acyltransferase activity"/>
    <property type="evidence" value="ECO:0007669"/>
    <property type="project" value="UniProtKB-KW"/>
</dbReference>
<dbReference type="AlphaFoldDB" id="A0A2K9AB93"/>
<dbReference type="Pfam" id="PF03279">
    <property type="entry name" value="Lip_A_acyltrans"/>
    <property type="match status" value="1"/>
</dbReference>
<evidence type="ECO:0000256" key="4">
    <source>
        <dbReference type="ARBA" id="ARBA00022679"/>
    </source>
</evidence>
<keyword evidence="4 7" id="KW-0808">Transferase</keyword>
<evidence type="ECO:0000313" key="7">
    <source>
        <dbReference type="EMBL" id="AUD79990.1"/>
    </source>
</evidence>
<organism evidence="7 8">
    <name type="scientific">Kangiella profundi</name>
    <dbReference type="NCBI Taxonomy" id="1561924"/>
    <lineage>
        <taxon>Bacteria</taxon>
        <taxon>Pseudomonadati</taxon>
        <taxon>Pseudomonadota</taxon>
        <taxon>Gammaproteobacteria</taxon>
        <taxon>Kangiellales</taxon>
        <taxon>Kangiellaceae</taxon>
        <taxon>Kangiella</taxon>
    </lineage>
</organism>
<dbReference type="PANTHER" id="PTHR30606:SF10">
    <property type="entry name" value="PHOSPHATIDYLINOSITOL MANNOSIDE ACYLTRANSFERASE"/>
    <property type="match status" value="1"/>
</dbReference>
<keyword evidence="2" id="KW-1003">Cell membrane</keyword>
<dbReference type="PIRSF" id="PIRSF026649">
    <property type="entry name" value="MsbB"/>
    <property type="match status" value="1"/>
</dbReference>
<dbReference type="EMBL" id="CP025120">
    <property type="protein sequence ID" value="AUD79990.1"/>
    <property type="molecule type" value="Genomic_DNA"/>
</dbReference>
<evidence type="ECO:0000313" key="8">
    <source>
        <dbReference type="Proteomes" id="UP000232693"/>
    </source>
</evidence>
<sequence length="301" mass="34654">MAKGKAVTSSPTKVFLIRSMIRIFSVLPVFVGRWIAYLFAKMSRWTKSRAYITSKTNIELCLPELTKEQQQEIIHQSLINTGRLFTEAAKVWCRKDAEKWLDNVYGEEAVKATLESGKGVLITGAHLGNWEVALYYLGSRYKFHCMYRPPRQLEMDEVICKGRCKNETTMVKGNSKGVLHLIEALQQAQVAAILSDQEPGRRAGVFVPFFNQPALTMTLVQKVQQKSNAEVFQIAAIRNETGKFDIHLEPLDIDPELDELIYAEKVNQHLENIIRRFPEQYQWSYKRFKTTKDGSKNVYRK</sequence>
<keyword evidence="3" id="KW-0997">Cell inner membrane</keyword>
<dbReference type="GO" id="GO:0005886">
    <property type="term" value="C:plasma membrane"/>
    <property type="evidence" value="ECO:0007669"/>
    <property type="project" value="UniProtKB-SubCell"/>
</dbReference>
<comment type="subcellular location">
    <subcellularLocation>
        <location evidence="1">Cell inner membrane</location>
    </subcellularLocation>
</comment>
<dbReference type="PANTHER" id="PTHR30606">
    <property type="entry name" value="LIPID A BIOSYNTHESIS LAUROYL ACYLTRANSFERASE"/>
    <property type="match status" value="1"/>
</dbReference>